<dbReference type="RefSeq" id="WP_185680442.1">
    <property type="nucleotide sequence ID" value="NZ_JACLAX010000022.1"/>
</dbReference>
<proteinExistence type="predicted"/>
<dbReference type="FunFam" id="3.40.50.720:FF:000009">
    <property type="entry name" value="Fatty oxidation complex, alpha subunit"/>
    <property type="match status" value="1"/>
</dbReference>
<evidence type="ECO:0000313" key="6">
    <source>
        <dbReference type="Proteomes" id="UP000551327"/>
    </source>
</evidence>
<gene>
    <name evidence="5" type="ORF">H7F53_15620</name>
</gene>
<dbReference type="InterPro" id="IPR008927">
    <property type="entry name" value="6-PGluconate_DH-like_C_sf"/>
</dbReference>
<accession>A0A7X1G0U5</accession>
<evidence type="ECO:0000313" key="5">
    <source>
        <dbReference type="EMBL" id="MBC2670580.1"/>
    </source>
</evidence>
<dbReference type="Pfam" id="PF02737">
    <property type="entry name" value="3HCDH_N"/>
    <property type="match status" value="1"/>
</dbReference>
<feature type="domain" description="3-hydroxyacyl-CoA dehydrogenase C-terminal" evidence="2">
    <location>
        <begin position="187"/>
        <end position="284"/>
    </location>
</feature>
<dbReference type="InterPro" id="IPR006176">
    <property type="entry name" value="3-OHacyl-CoA_DH_NAD-bd"/>
</dbReference>
<sequence length="470" mass="48746">MSEAITIGVCGAGAMGSGIAQVAAQAGHRVVVYDVYAPSRERSQAQIAKGLDQLVSRGKLAADAAAVVLANLKWTDQVSALDGCGLVIEAIIEDLAAKQGLFAQLEEQLDDAAILASNTSSLSIAKLAGSLRRPERFIGMHFFNPATVMKLVEVVSGPATSPAVAEAITGLAQAWGKVAVPVADVPGFIVNRVARPFYGEGFRCLQQGGAAPEMIDLLFRKAAGFKMGPLELTDLIGQDVNFAVARSVFDSYFGQTRFIPQLAQSALVDAGWLGRKTGRGVYDYADGKGPDVPAPLAVPARSDAPARPEAARPDLAPLELGGVVLRFSRGRTARAEAAEAGREVAVIDWFDASHASAAGFAASSDAAAEVAAGLLAAWGLDAYRLADRPGLIVLRTLAQIANAAGDAVLERVSDEGGIDSALRFGANYPFGPCAWADRIGPAALVGVLGAIAAGTGQPLYNPSEHWMSKA</sequence>
<evidence type="ECO:0000256" key="1">
    <source>
        <dbReference type="ARBA" id="ARBA00023002"/>
    </source>
</evidence>
<comment type="caution">
    <text evidence="5">The sequence shown here is derived from an EMBL/GenBank/DDBJ whole genome shotgun (WGS) entry which is preliminary data.</text>
</comment>
<keyword evidence="6" id="KW-1185">Reference proteome</keyword>
<dbReference type="PANTHER" id="PTHR48075">
    <property type="entry name" value="3-HYDROXYACYL-COA DEHYDROGENASE FAMILY PROTEIN"/>
    <property type="match status" value="1"/>
</dbReference>
<protein>
    <submittedName>
        <fullName evidence="5">NAD(P)-binding domain-containing protein</fullName>
    </submittedName>
</protein>
<organism evidence="5 6">
    <name type="scientific">Novosphingobium piscinae</name>
    <dbReference type="NCBI Taxonomy" id="1507448"/>
    <lineage>
        <taxon>Bacteria</taxon>
        <taxon>Pseudomonadati</taxon>
        <taxon>Pseudomonadota</taxon>
        <taxon>Alphaproteobacteria</taxon>
        <taxon>Sphingomonadales</taxon>
        <taxon>Sphingomonadaceae</taxon>
        <taxon>Novosphingobium</taxon>
    </lineage>
</organism>
<dbReference type="GO" id="GO:0070403">
    <property type="term" value="F:NAD+ binding"/>
    <property type="evidence" value="ECO:0007669"/>
    <property type="project" value="InterPro"/>
</dbReference>
<keyword evidence="1" id="KW-0560">Oxidoreductase</keyword>
<dbReference type="InterPro" id="IPR006108">
    <property type="entry name" value="3HC_DH_C"/>
</dbReference>
<dbReference type="PANTHER" id="PTHR48075:SF5">
    <property type="entry name" value="3-HYDROXYBUTYRYL-COA DEHYDROGENASE"/>
    <property type="match status" value="1"/>
</dbReference>
<evidence type="ECO:0000259" key="3">
    <source>
        <dbReference type="Pfam" id="PF02737"/>
    </source>
</evidence>
<dbReference type="InterPro" id="IPR041040">
    <property type="entry name" value="3HCDH_RFF"/>
</dbReference>
<dbReference type="Gene3D" id="1.10.1040.50">
    <property type="match status" value="1"/>
</dbReference>
<dbReference type="InterPro" id="IPR036291">
    <property type="entry name" value="NAD(P)-bd_dom_sf"/>
</dbReference>
<dbReference type="InterPro" id="IPR006180">
    <property type="entry name" value="3-OHacyl-CoA_DH_CS"/>
</dbReference>
<dbReference type="Pfam" id="PF00725">
    <property type="entry name" value="3HCDH"/>
    <property type="match status" value="2"/>
</dbReference>
<feature type="domain" description="3-hydroxyacyl-CoA dehydrogenase NAD binding" evidence="3">
    <location>
        <begin position="6"/>
        <end position="184"/>
    </location>
</feature>
<dbReference type="EMBL" id="JACLAX010000022">
    <property type="protein sequence ID" value="MBC2670580.1"/>
    <property type="molecule type" value="Genomic_DNA"/>
</dbReference>
<name>A0A7X1G0U5_9SPHN</name>
<dbReference type="Proteomes" id="UP000551327">
    <property type="component" value="Unassembled WGS sequence"/>
</dbReference>
<dbReference type="Pfam" id="PF18321">
    <property type="entry name" value="3HCDH_RFF"/>
    <property type="match status" value="1"/>
</dbReference>
<feature type="domain" description="3-hydroxybutyryl-CoA dehydrogenase reduced Rossmann-fold" evidence="4">
    <location>
        <begin position="325"/>
        <end position="389"/>
    </location>
</feature>
<feature type="domain" description="3-hydroxyacyl-CoA dehydrogenase C-terminal" evidence="2">
    <location>
        <begin position="390"/>
        <end position="464"/>
    </location>
</feature>
<dbReference type="SUPFAM" id="SSF51735">
    <property type="entry name" value="NAD(P)-binding Rossmann-fold domains"/>
    <property type="match status" value="1"/>
</dbReference>
<reference evidence="5 6" key="1">
    <citation type="submission" date="2020-08" db="EMBL/GenBank/DDBJ databases">
        <title>The genome sequence of type strain Novosphingobium piscinae KCTC 42194.</title>
        <authorList>
            <person name="Liu Y."/>
        </authorList>
    </citation>
    <scope>NUCLEOTIDE SEQUENCE [LARGE SCALE GENOMIC DNA]</scope>
    <source>
        <strain evidence="5 6">KCTC 42194</strain>
    </source>
</reference>
<dbReference type="GO" id="GO:0006631">
    <property type="term" value="P:fatty acid metabolic process"/>
    <property type="evidence" value="ECO:0007669"/>
    <property type="project" value="InterPro"/>
</dbReference>
<dbReference type="SUPFAM" id="SSF48179">
    <property type="entry name" value="6-phosphogluconate dehydrogenase C-terminal domain-like"/>
    <property type="match status" value="2"/>
</dbReference>
<evidence type="ECO:0000259" key="2">
    <source>
        <dbReference type="Pfam" id="PF00725"/>
    </source>
</evidence>
<dbReference type="PROSITE" id="PS00067">
    <property type="entry name" value="3HCDH"/>
    <property type="match status" value="1"/>
</dbReference>
<evidence type="ECO:0000259" key="4">
    <source>
        <dbReference type="Pfam" id="PF18321"/>
    </source>
</evidence>
<dbReference type="GO" id="GO:0016616">
    <property type="term" value="F:oxidoreductase activity, acting on the CH-OH group of donors, NAD or NADP as acceptor"/>
    <property type="evidence" value="ECO:0007669"/>
    <property type="project" value="InterPro"/>
</dbReference>
<dbReference type="AlphaFoldDB" id="A0A7X1G0U5"/>
<dbReference type="Gene3D" id="3.40.50.720">
    <property type="entry name" value="NAD(P)-binding Rossmann-like Domain"/>
    <property type="match status" value="1"/>
</dbReference>